<protein>
    <submittedName>
        <fullName evidence="1">Uncharacterized protein</fullName>
    </submittedName>
</protein>
<dbReference type="EMBL" id="BPLR01003264">
    <property type="protein sequence ID" value="GIX82728.1"/>
    <property type="molecule type" value="Genomic_DNA"/>
</dbReference>
<proteinExistence type="predicted"/>
<feature type="non-terminal residue" evidence="1">
    <location>
        <position position="1"/>
    </location>
</feature>
<reference evidence="1 2" key="1">
    <citation type="submission" date="2021-06" db="EMBL/GenBank/DDBJ databases">
        <title>Caerostris extrusa draft genome.</title>
        <authorList>
            <person name="Kono N."/>
            <person name="Arakawa K."/>
        </authorList>
    </citation>
    <scope>NUCLEOTIDE SEQUENCE [LARGE SCALE GENOMIC DNA]</scope>
</reference>
<evidence type="ECO:0000313" key="2">
    <source>
        <dbReference type="Proteomes" id="UP001054945"/>
    </source>
</evidence>
<dbReference type="Proteomes" id="UP001054945">
    <property type="component" value="Unassembled WGS sequence"/>
</dbReference>
<gene>
    <name evidence="1" type="ORF">CEXT_687091</name>
</gene>
<keyword evidence="2" id="KW-1185">Reference proteome</keyword>
<dbReference type="AlphaFoldDB" id="A0AAV4NFU8"/>
<name>A0AAV4NFU8_CAEEX</name>
<evidence type="ECO:0000313" key="1">
    <source>
        <dbReference type="EMBL" id="GIX82728.1"/>
    </source>
</evidence>
<organism evidence="1 2">
    <name type="scientific">Caerostris extrusa</name>
    <name type="common">Bark spider</name>
    <name type="synonym">Caerostris bankana</name>
    <dbReference type="NCBI Taxonomy" id="172846"/>
    <lineage>
        <taxon>Eukaryota</taxon>
        <taxon>Metazoa</taxon>
        <taxon>Ecdysozoa</taxon>
        <taxon>Arthropoda</taxon>
        <taxon>Chelicerata</taxon>
        <taxon>Arachnida</taxon>
        <taxon>Araneae</taxon>
        <taxon>Araneomorphae</taxon>
        <taxon>Entelegynae</taxon>
        <taxon>Araneoidea</taxon>
        <taxon>Araneidae</taxon>
        <taxon>Caerostris</taxon>
    </lineage>
</organism>
<comment type="caution">
    <text evidence="1">The sequence shown here is derived from an EMBL/GenBank/DDBJ whole genome shotgun (WGS) entry which is preliminary data.</text>
</comment>
<accession>A0AAV4NFU8</accession>
<sequence>EVRSFTGRYKLCGSQLDKESSEVVAPHPIVNQETPFPFLWGFPVHGGQKGGCNILRGEVRSFAGMYKVWESLLDKESNEVVAPHPIINQKAPLSRFYGVFLSTGKKGGRKI</sequence>